<feature type="domain" description="Macro" evidence="10">
    <location>
        <begin position="99"/>
        <end position="291"/>
    </location>
</feature>
<organism evidence="11 12">
    <name type="scientific">Bifidobacterium phasiani</name>
    <dbReference type="NCBI Taxonomy" id="2834431"/>
    <lineage>
        <taxon>Bacteria</taxon>
        <taxon>Bacillati</taxon>
        <taxon>Actinomycetota</taxon>
        <taxon>Actinomycetes</taxon>
        <taxon>Bifidobacteriales</taxon>
        <taxon>Bifidobacteriaceae</taxon>
        <taxon>Bifidobacterium</taxon>
    </lineage>
</organism>
<dbReference type="NCBIfam" id="NF003163">
    <property type="entry name" value="PRK04143.1"/>
    <property type="match status" value="1"/>
</dbReference>
<dbReference type="SUPFAM" id="SSF52949">
    <property type="entry name" value="Macro domain-like"/>
    <property type="match status" value="1"/>
</dbReference>
<gene>
    <name evidence="11" type="ORF">KIH73_01815</name>
</gene>
<dbReference type="Proteomes" id="UP000812844">
    <property type="component" value="Unassembled WGS sequence"/>
</dbReference>
<evidence type="ECO:0000256" key="6">
    <source>
        <dbReference type="ARBA" id="ARBA00023295"/>
    </source>
</evidence>
<feature type="region of interest" description="Disordered" evidence="9">
    <location>
        <begin position="320"/>
        <end position="378"/>
    </location>
</feature>
<sequence>MTTMTTDERLALCARLVNQLTRERTDACRPLPFPASTADRPDAAATFGPDDPTGRTFAQQWHRLRALVNTREPATPPDGFTDAQDRLLRDLIANHGITDVATIPVTPADPRIAVWRGDITTLAADAIVNAANSGMTGCWSPLHSCIDNAIHTFAGIRLRDECARYMAGRNWAPEPTGRAMVTDAYDLPARHVVHTVGPIANGRPTDEHRDQLASCYRSCLDAAARAGDRSIGLCCISTGVFGFPQDQAADIAAATVRDWLDRHADTPMRVVFVTFTERDEALYRRLFGAPARGAGGGHVPPAPDSPGSDAAIRHAHNVSLPDSSALPDTSDSTSADSTSSVISTNSVNPTDSADSDAPGPANPAGPADSGNAPYTRHTATDPLRSARDLLADADRVIIGAAYPAEHGPDHDAADAGVADACAGIGDPDRGGHRRCAAGAAALSRWTNKRSQAAIRPVSPVPCFGLSPIPHQSRTQAGQTAGQQPGSRPRMDSGDNVKTTHHTTSRTHVRQRRRKRRHHATSHADDGALTPW</sequence>
<evidence type="ECO:0000256" key="4">
    <source>
        <dbReference type="ARBA" id="ARBA00022801"/>
    </source>
</evidence>
<dbReference type="InterPro" id="IPR002589">
    <property type="entry name" value="Macro_dom"/>
</dbReference>
<evidence type="ECO:0000256" key="3">
    <source>
        <dbReference type="ARBA" id="ARBA00022723"/>
    </source>
</evidence>
<protein>
    <recommendedName>
        <fullName evidence="2">Protein-ADP-ribose hydrolase</fullName>
    </recommendedName>
</protein>
<evidence type="ECO:0000256" key="1">
    <source>
        <dbReference type="ARBA" id="ARBA00001947"/>
    </source>
</evidence>
<dbReference type="Pfam" id="PF01661">
    <property type="entry name" value="Macro"/>
    <property type="match status" value="1"/>
</dbReference>
<accession>A0ABS6W6L7</accession>
<dbReference type="Gene3D" id="3.40.220.10">
    <property type="entry name" value="Leucine Aminopeptidase, subunit E, domain 1"/>
    <property type="match status" value="1"/>
</dbReference>
<keyword evidence="12" id="KW-1185">Reference proteome</keyword>
<comment type="catalytic activity">
    <reaction evidence="7">
        <text>4-O-(ADP-D-ribosyl)-L-aspartyl-[protein] + H2O = L-aspartyl-[protein] + ADP-D-ribose + H(+)</text>
        <dbReference type="Rhea" id="RHEA:54428"/>
        <dbReference type="Rhea" id="RHEA-COMP:9867"/>
        <dbReference type="Rhea" id="RHEA-COMP:13832"/>
        <dbReference type="ChEBI" id="CHEBI:15377"/>
        <dbReference type="ChEBI" id="CHEBI:15378"/>
        <dbReference type="ChEBI" id="CHEBI:29961"/>
        <dbReference type="ChEBI" id="CHEBI:57967"/>
        <dbReference type="ChEBI" id="CHEBI:138102"/>
    </reaction>
    <physiologicalReaction direction="left-to-right" evidence="7">
        <dbReference type="Rhea" id="RHEA:54429"/>
    </physiologicalReaction>
</comment>
<dbReference type="PANTHER" id="PTHR11106">
    <property type="entry name" value="GANGLIOSIDE INDUCED DIFFERENTIATION ASSOCIATED PROTEIN 2-RELATED"/>
    <property type="match status" value="1"/>
</dbReference>
<name>A0ABS6W6L7_9BIFI</name>
<dbReference type="EMBL" id="JAHBBD010000002">
    <property type="protein sequence ID" value="MBW3082129.1"/>
    <property type="molecule type" value="Genomic_DNA"/>
</dbReference>
<keyword evidence="3" id="KW-0479">Metal-binding</keyword>
<comment type="cofactor">
    <cofactor evidence="1">
        <name>Zn(2+)</name>
        <dbReference type="ChEBI" id="CHEBI:29105"/>
    </cofactor>
</comment>
<feature type="region of interest" description="Disordered" evidence="9">
    <location>
        <begin position="463"/>
        <end position="531"/>
    </location>
</feature>
<evidence type="ECO:0000256" key="2">
    <source>
        <dbReference type="ARBA" id="ARBA00018852"/>
    </source>
</evidence>
<evidence type="ECO:0000256" key="8">
    <source>
        <dbReference type="ARBA" id="ARBA00093459"/>
    </source>
</evidence>
<dbReference type="CDD" id="cd02908">
    <property type="entry name" value="Macro_OAADPr_deacetylase"/>
    <property type="match status" value="1"/>
</dbReference>
<keyword evidence="4 11" id="KW-0378">Hydrolase</keyword>
<feature type="compositionally biased region" description="Low complexity" evidence="9">
    <location>
        <begin position="474"/>
        <end position="483"/>
    </location>
</feature>
<evidence type="ECO:0000313" key="11">
    <source>
        <dbReference type="EMBL" id="MBW3082129.1"/>
    </source>
</evidence>
<comment type="caution">
    <text evidence="11">The sequence shown here is derived from an EMBL/GenBank/DDBJ whole genome shotgun (WGS) entry which is preliminary data.</text>
</comment>
<feature type="compositionally biased region" description="Basic residues" evidence="9">
    <location>
        <begin position="498"/>
        <end position="520"/>
    </location>
</feature>
<evidence type="ECO:0000256" key="7">
    <source>
        <dbReference type="ARBA" id="ARBA00048482"/>
    </source>
</evidence>
<dbReference type="GO" id="GO:0016787">
    <property type="term" value="F:hydrolase activity"/>
    <property type="evidence" value="ECO:0007669"/>
    <property type="project" value="UniProtKB-KW"/>
</dbReference>
<feature type="compositionally biased region" description="Low complexity" evidence="9">
    <location>
        <begin position="320"/>
        <end position="373"/>
    </location>
</feature>
<keyword evidence="6" id="KW-0326">Glycosidase</keyword>
<dbReference type="InterPro" id="IPR043472">
    <property type="entry name" value="Macro_dom-like"/>
</dbReference>
<keyword evidence="5" id="KW-0862">Zinc</keyword>
<dbReference type="SMART" id="SM00506">
    <property type="entry name" value="A1pp"/>
    <property type="match status" value="1"/>
</dbReference>
<evidence type="ECO:0000256" key="5">
    <source>
        <dbReference type="ARBA" id="ARBA00022833"/>
    </source>
</evidence>
<dbReference type="PROSITE" id="PS51154">
    <property type="entry name" value="MACRO"/>
    <property type="match status" value="1"/>
</dbReference>
<comment type="similarity">
    <text evidence="8">Belongs to the MacroD-type family. Zn-Macro subfamily.</text>
</comment>
<evidence type="ECO:0000259" key="10">
    <source>
        <dbReference type="PROSITE" id="PS51154"/>
    </source>
</evidence>
<reference evidence="11 12" key="1">
    <citation type="submission" date="2021-05" db="EMBL/GenBank/DDBJ databases">
        <title>Phylogenetic classification of ten novel species belonging to the genus Bifidobacterium comprising B. colchicus sp. nov., B. abeli sp. nov., B. bicoloris sp. nov., B. guerezis sp. nov., B. rosaliae sp. nov., B. santillanensis sp. nov., B. argentati sp. nov., B. amazzoni sp. nov., B. pluviali sp. nov., and B. pinnaculum sp. nov.</title>
        <authorList>
            <person name="Lugli G.A."/>
            <person name="Ruiz Garcia L."/>
            <person name="Margolles A."/>
            <person name="Ventura M."/>
        </authorList>
    </citation>
    <scope>NUCLEOTIDE SEQUENCE [LARGE SCALE GENOMIC DNA]</scope>
    <source>
        <strain evidence="11 12">6T3</strain>
    </source>
</reference>
<evidence type="ECO:0000256" key="9">
    <source>
        <dbReference type="SAM" id="MobiDB-lite"/>
    </source>
</evidence>
<proteinExistence type="inferred from homology"/>
<evidence type="ECO:0000313" key="12">
    <source>
        <dbReference type="Proteomes" id="UP000812844"/>
    </source>
</evidence>
<dbReference type="PANTHER" id="PTHR11106:SF121">
    <property type="entry name" value="ADP-RIBOSE 1''-PHOSPHATE PHOSPHATASE"/>
    <property type="match status" value="1"/>
</dbReference>
<feature type="region of interest" description="Disordered" evidence="9">
    <location>
        <begin position="292"/>
        <end position="311"/>
    </location>
</feature>